<organism evidence="2 3">
    <name type="scientific">Microthlaspi erraticum</name>
    <dbReference type="NCBI Taxonomy" id="1685480"/>
    <lineage>
        <taxon>Eukaryota</taxon>
        <taxon>Viridiplantae</taxon>
        <taxon>Streptophyta</taxon>
        <taxon>Embryophyta</taxon>
        <taxon>Tracheophyta</taxon>
        <taxon>Spermatophyta</taxon>
        <taxon>Magnoliopsida</taxon>
        <taxon>eudicotyledons</taxon>
        <taxon>Gunneridae</taxon>
        <taxon>Pentapetalae</taxon>
        <taxon>rosids</taxon>
        <taxon>malvids</taxon>
        <taxon>Brassicales</taxon>
        <taxon>Brassicaceae</taxon>
        <taxon>Coluteocarpeae</taxon>
        <taxon>Microthlaspi</taxon>
    </lineage>
</organism>
<dbReference type="Gene3D" id="1.20.1280.50">
    <property type="match status" value="1"/>
</dbReference>
<gene>
    <name evidence="2" type="ORF">MERR_LOCUS31678</name>
</gene>
<dbReference type="InterPro" id="IPR017451">
    <property type="entry name" value="F-box-assoc_interact_dom"/>
</dbReference>
<dbReference type="Proteomes" id="UP000467841">
    <property type="component" value="Unassembled WGS sequence"/>
</dbReference>
<dbReference type="SUPFAM" id="SSF81383">
    <property type="entry name" value="F-box domain"/>
    <property type="match status" value="1"/>
</dbReference>
<accession>A0A6D2JU12</accession>
<feature type="domain" description="F-box" evidence="1">
    <location>
        <begin position="35"/>
        <end position="75"/>
    </location>
</feature>
<dbReference type="InterPro" id="IPR013187">
    <property type="entry name" value="F-box-assoc_dom_typ3"/>
</dbReference>
<dbReference type="Pfam" id="PF00646">
    <property type="entry name" value="F-box"/>
    <property type="match status" value="1"/>
</dbReference>
<keyword evidence="3" id="KW-1185">Reference proteome</keyword>
<dbReference type="NCBIfam" id="TIGR01640">
    <property type="entry name" value="F_box_assoc_1"/>
    <property type="match status" value="1"/>
</dbReference>
<dbReference type="SMART" id="SM00256">
    <property type="entry name" value="FBOX"/>
    <property type="match status" value="1"/>
</dbReference>
<name>A0A6D2JU12_9BRAS</name>
<dbReference type="Pfam" id="PF08268">
    <property type="entry name" value="FBA_3"/>
    <property type="match status" value="1"/>
</dbReference>
<dbReference type="PANTHER" id="PTHR31111">
    <property type="entry name" value="BNAA05G37150D PROTEIN-RELATED"/>
    <property type="match status" value="1"/>
</dbReference>
<dbReference type="OrthoDB" id="687122at2759"/>
<evidence type="ECO:0000313" key="3">
    <source>
        <dbReference type="Proteomes" id="UP000467841"/>
    </source>
</evidence>
<protein>
    <recommendedName>
        <fullName evidence="1">F-box domain-containing protein</fullName>
    </recommendedName>
</protein>
<evidence type="ECO:0000313" key="2">
    <source>
        <dbReference type="EMBL" id="CAA7044443.1"/>
    </source>
</evidence>
<reference evidence="2" key="1">
    <citation type="submission" date="2020-01" db="EMBL/GenBank/DDBJ databases">
        <authorList>
            <person name="Mishra B."/>
        </authorList>
    </citation>
    <scope>NUCLEOTIDE SEQUENCE [LARGE SCALE GENOMIC DNA]</scope>
</reference>
<dbReference type="InterPro" id="IPR036047">
    <property type="entry name" value="F-box-like_dom_sf"/>
</dbReference>
<evidence type="ECO:0000259" key="1">
    <source>
        <dbReference type="SMART" id="SM00256"/>
    </source>
</evidence>
<sequence length="434" mass="49417">MKTRQQNNVSGIRLTDIMIWRNTRSKTAENSSLPVPVDVLIEVFSTLPLKSIATCRCVSKLWYSILRRPDFTELFLSRSCSTSPKLLFACKKNSDVFFFTSPQPQNPDENSSPVVANYHTKFSFHGFHENIYHVHGLVSLLGNRISKVKEEKLAVICNPSTGESVILPKVKTRRVTVKCLFGYDPIDKQFKVLSMTQRLYGSYGDDESWDQHQVLTLGTGGKRSWRMIECSIPNHSLRNPICINGVLYYLSTKRSTKTCVIVCFDVRSENFRFMEAKGALSGDLLNGGTLVNYNGKLGCVVHSGQSALHVRVDGTSTSFKLWVLEDVEKQEWSERTYLLPALWKNVIGNAVLSFVGVTRTNEIVFSSSYPAYPFYLFYLNLERNSIVRVEIQGMDTSNCPVYFTSIDHVENVELYGKCLDFHFYSTYFETFVSR</sequence>
<dbReference type="PANTHER" id="PTHR31111:SF62">
    <property type="entry name" value="F-BOX DOMAIN-CONTAINING PROTEIN"/>
    <property type="match status" value="1"/>
</dbReference>
<dbReference type="InterPro" id="IPR001810">
    <property type="entry name" value="F-box_dom"/>
</dbReference>
<comment type="caution">
    <text evidence="2">The sequence shown here is derived from an EMBL/GenBank/DDBJ whole genome shotgun (WGS) entry which is preliminary data.</text>
</comment>
<proteinExistence type="predicted"/>
<dbReference type="AlphaFoldDB" id="A0A6D2JU12"/>
<dbReference type="EMBL" id="CACVBM020001299">
    <property type="protein sequence ID" value="CAA7044443.1"/>
    <property type="molecule type" value="Genomic_DNA"/>
</dbReference>